<proteinExistence type="predicted"/>
<accession>A0A5B6UV97</accession>
<organism evidence="1 2">
    <name type="scientific">Gossypium australe</name>
    <dbReference type="NCBI Taxonomy" id="47621"/>
    <lineage>
        <taxon>Eukaryota</taxon>
        <taxon>Viridiplantae</taxon>
        <taxon>Streptophyta</taxon>
        <taxon>Embryophyta</taxon>
        <taxon>Tracheophyta</taxon>
        <taxon>Spermatophyta</taxon>
        <taxon>Magnoliopsida</taxon>
        <taxon>eudicotyledons</taxon>
        <taxon>Gunneridae</taxon>
        <taxon>Pentapetalae</taxon>
        <taxon>rosids</taxon>
        <taxon>malvids</taxon>
        <taxon>Malvales</taxon>
        <taxon>Malvaceae</taxon>
        <taxon>Malvoideae</taxon>
        <taxon>Gossypium</taxon>
    </lineage>
</organism>
<keyword evidence="2" id="KW-1185">Reference proteome</keyword>
<dbReference type="Proteomes" id="UP000325315">
    <property type="component" value="Unassembled WGS sequence"/>
</dbReference>
<dbReference type="EMBL" id="SMMG02000009">
    <property type="protein sequence ID" value="KAA3462071.1"/>
    <property type="molecule type" value="Genomic_DNA"/>
</dbReference>
<dbReference type="PANTHER" id="PTHR33064">
    <property type="entry name" value="POL PROTEIN"/>
    <property type="match status" value="1"/>
</dbReference>
<gene>
    <name evidence="1" type="ORF">EPI10_028595</name>
</gene>
<comment type="caution">
    <text evidence="1">The sequence shown here is derived from an EMBL/GenBank/DDBJ whole genome shotgun (WGS) entry which is preliminary data.</text>
</comment>
<dbReference type="InterPro" id="IPR043128">
    <property type="entry name" value="Rev_trsase/Diguanyl_cyclase"/>
</dbReference>
<protein>
    <submittedName>
        <fullName evidence="1">DNA/RNA polymerases superfamily protein</fullName>
    </submittedName>
</protein>
<dbReference type="Gene3D" id="3.30.70.270">
    <property type="match status" value="2"/>
</dbReference>
<evidence type="ECO:0000313" key="1">
    <source>
        <dbReference type="EMBL" id="KAA3462071.1"/>
    </source>
</evidence>
<reference evidence="2" key="1">
    <citation type="journal article" date="2019" name="Plant Biotechnol. J.">
        <title>Genome sequencing of the Australian wild diploid species Gossypium australe highlights disease resistance and delayed gland morphogenesis.</title>
        <authorList>
            <person name="Cai Y."/>
            <person name="Cai X."/>
            <person name="Wang Q."/>
            <person name="Wang P."/>
            <person name="Zhang Y."/>
            <person name="Cai C."/>
            <person name="Xu Y."/>
            <person name="Wang K."/>
            <person name="Zhou Z."/>
            <person name="Wang C."/>
            <person name="Geng S."/>
            <person name="Li B."/>
            <person name="Dong Q."/>
            <person name="Hou Y."/>
            <person name="Wang H."/>
            <person name="Ai P."/>
            <person name="Liu Z."/>
            <person name="Yi F."/>
            <person name="Sun M."/>
            <person name="An G."/>
            <person name="Cheng J."/>
            <person name="Zhang Y."/>
            <person name="Shi Q."/>
            <person name="Xie Y."/>
            <person name="Shi X."/>
            <person name="Chang Y."/>
            <person name="Huang F."/>
            <person name="Chen Y."/>
            <person name="Hong S."/>
            <person name="Mi L."/>
            <person name="Sun Q."/>
            <person name="Zhang L."/>
            <person name="Zhou B."/>
            <person name="Peng R."/>
            <person name="Zhang X."/>
            <person name="Liu F."/>
        </authorList>
    </citation>
    <scope>NUCLEOTIDE SEQUENCE [LARGE SCALE GENOMIC DNA]</scope>
    <source>
        <strain evidence="2">cv. PA1801</strain>
    </source>
</reference>
<dbReference type="OrthoDB" id="415724at2759"/>
<evidence type="ECO:0000313" key="2">
    <source>
        <dbReference type="Proteomes" id="UP000325315"/>
    </source>
</evidence>
<name>A0A5B6UV97_9ROSI</name>
<dbReference type="AlphaFoldDB" id="A0A5B6UV97"/>
<dbReference type="PANTHER" id="PTHR33064:SF37">
    <property type="entry name" value="RIBONUCLEASE H"/>
    <property type="match status" value="1"/>
</dbReference>
<sequence>MPFGLTKALVVFMNFMNRVLQPYLDQFVLNFIDDNKVDHEKHLKIVLRTLRNNQFKYEFLLKELHFLGHAISANGIMVDPVKVKAVPEWNSPKNVLKACSFLGLLVYYRMFVKGFSMIASPLTQLLKKKEICVDFDAPVLAQPKVGLEYTVYTYASLSGFGCVLMKRVATLLSLQAKLAKFDNEALLAKLVMKPTFLSYIVEEQMKDAQCKVFKHRIISSKVEKFSLGRDGELRFMGRMFVPVGNGLRREFLKEDHQEPILVHPGSLKMYRDLKSSY</sequence>
<dbReference type="InterPro" id="IPR043502">
    <property type="entry name" value="DNA/RNA_pol_sf"/>
</dbReference>
<dbReference type="InterPro" id="IPR051320">
    <property type="entry name" value="Viral_Replic_Matur_Polypro"/>
</dbReference>
<dbReference type="SUPFAM" id="SSF56672">
    <property type="entry name" value="DNA/RNA polymerases"/>
    <property type="match status" value="1"/>
</dbReference>